<keyword evidence="7 10" id="KW-0460">Magnesium</keyword>
<evidence type="ECO:0000313" key="13">
    <source>
        <dbReference type="EMBL" id="CDR34987.1"/>
    </source>
</evidence>
<dbReference type="GO" id="GO:0005886">
    <property type="term" value="C:plasma membrane"/>
    <property type="evidence" value="ECO:0007669"/>
    <property type="project" value="UniProtKB-SubCell"/>
</dbReference>
<comment type="subcellular location">
    <subcellularLocation>
        <location evidence="12">Cell inner membrane</location>
        <topology evidence="12">Lipid-anchor</topology>
        <orientation evidence="12">Periplasmic side</orientation>
    </subcellularLocation>
</comment>
<evidence type="ECO:0000256" key="10">
    <source>
        <dbReference type="PIRNR" id="PIRNR006268"/>
    </source>
</evidence>
<evidence type="ECO:0000256" key="7">
    <source>
        <dbReference type="ARBA" id="ARBA00022842"/>
    </source>
</evidence>
<keyword evidence="5 10" id="KW-0479">Metal-binding</keyword>
<keyword evidence="14" id="KW-1185">Reference proteome</keyword>
<dbReference type="PANTHER" id="PTHR30040">
    <property type="entry name" value="THIAMINE BIOSYNTHESIS LIPOPROTEIN APBE"/>
    <property type="match status" value="1"/>
</dbReference>
<protein>
    <recommendedName>
        <fullName evidence="2 10">FAD:protein FMN transferase</fullName>
        <ecNumber evidence="1 10">2.7.1.180</ecNumber>
    </recommendedName>
    <alternativeName>
        <fullName evidence="8 10">Flavin transferase</fullName>
    </alternativeName>
</protein>
<keyword evidence="12" id="KW-0997">Cell inner membrane</keyword>
<evidence type="ECO:0000256" key="2">
    <source>
        <dbReference type="ARBA" id="ARBA00016337"/>
    </source>
</evidence>
<comment type="function">
    <text evidence="12">Flavin transferase that catalyzes the transfer of the FMN moiety of FAD and its covalent binding to the hydroxyl group of a threonine residue in a target flavoprotein.</text>
</comment>
<feature type="binding site" evidence="11">
    <location>
        <position position="299"/>
    </location>
    <ligand>
        <name>Mg(2+)</name>
        <dbReference type="ChEBI" id="CHEBI:18420"/>
    </ligand>
</feature>
<evidence type="ECO:0000256" key="12">
    <source>
        <dbReference type="RuleBase" id="RU363002"/>
    </source>
</evidence>
<dbReference type="SUPFAM" id="SSF143631">
    <property type="entry name" value="ApbE-like"/>
    <property type="match status" value="1"/>
</dbReference>
<keyword evidence="12" id="KW-1003">Cell membrane</keyword>
<name>A0A090D0D0_9BACT</name>
<keyword evidence="12" id="KW-0472">Membrane</keyword>
<dbReference type="AlphaFoldDB" id="A0A090D0D0"/>
<comment type="caution">
    <text evidence="13">The sequence shown here is derived from an EMBL/GenBank/DDBJ whole genome shotgun (WGS) entry which is preliminary data.</text>
</comment>
<gene>
    <name evidence="13" type="primary">apbE</name>
    <name evidence="13" type="ORF">CSEC_2181</name>
</gene>
<dbReference type="PIRSF" id="PIRSF006268">
    <property type="entry name" value="ApbE"/>
    <property type="match status" value="1"/>
</dbReference>
<dbReference type="GO" id="GO:0016740">
    <property type="term" value="F:transferase activity"/>
    <property type="evidence" value="ECO:0007669"/>
    <property type="project" value="UniProtKB-UniRule"/>
</dbReference>
<dbReference type="EC" id="2.7.1.180" evidence="1 10"/>
<dbReference type="Proteomes" id="UP000031552">
    <property type="component" value="Unassembled WGS sequence"/>
</dbReference>
<dbReference type="Gene3D" id="3.10.520.10">
    <property type="entry name" value="ApbE-like domains"/>
    <property type="match status" value="1"/>
</dbReference>
<evidence type="ECO:0000313" key="14">
    <source>
        <dbReference type="Proteomes" id="UP000031552"/>
    </source>
</evidence>
<keyword evidence="12 13" id="KW-0449">Lipoprotein</keyword>
<sequence>MKKILPFFLFATLFFSCDRPVKEPEVMVITGVAMTVPYKIIIEELSEKNLEGLKKRLSETFDEIDSLYNKWNKDSELSKINDLQKNERQPISKKLSSFLKTTSLFVELTENKFDPTIESIQDIWKESLNNHQLPDRDTLTLFSRGLGWDKIHLDGDFIYKDSSLTRIDLGGIAKGFAVDLLVDRFQELGLNNFYVEWGGEIKVKGQHPSGRPWRVFIAKLDDSNPNQAIAFINLNDGDALATSGDYLQYWTLKTDNGKELKLCHVIDPKTAQPLAITPASLCSVTVKANSCMAADAIATSLMLFPNYEEALKGIFSLDGLFPNLEVWMTSRNLLEN</sequence>
<evidence type="ECO:0000256" key="8">
    <source>
        <dbReference type="ARBA" id="ARBA00031306"/>
    </source>
</evidence>
<comment type="catalytic activity">
    <reaction evidence="9 10 12">
        <text>L-threonyl-[protein] + FAD = FMN-L-threonyl-[protein] + AMP + H(+)</text>
        <dbReference type="Rhea" id="RHEA:36847"/>
        <dbReference type="Rhea" id="RHEA-COMP:11060"/>
        <dbReference type="Rhea" id="RHEA-COMP:11061"/>
        <dbReference type="ChEBI" id="CHEBI:15378"/>
        <dbReference type="ChEBI" id="CHEBI:30013"/>
        <dbReference type="ChEBI" id="CHEBI:57692"/>
        <dbReference type="ChEBI" id="CHEBI:74257"/>
        <dbReference type="ChEBI" id="CHEBI:456215"/>
        <dbReference type="EC" id="2.7.1.180"/>
    </reaction>
</comment>
<keyword evidence="4 10" id="KW-0808">Transferase</keyword>
<evidence type="ECO:0000256" key="4">
    <source>
        <dbReference type="ARBA" id="ARBA00022679"/>
    </source>
</evidence>
<dbReference type="STRING" id="1437425.CSEC_2181"/>
<organism evidence="13 14">
    <name type="scientific">Candidatus Criblamydia sequanensis CRIB-18</name>
    <dbReference type="NCBI Taxonomy" id="1437425"/>
    <lineage>
        <taxon>Bacteria</taxon>
        <taxon>Pseudomonadati</taxon>
        <taxon>Chlamydiota</taxon>
        <taxon>Chlamydiia</taxon>
        <taxon>Parachlamydiales</taxon>
        <taxon>Candidatus Criblamydiaceae</taxon>
        <taxon>Candidatus Criblamydia</taxon>
    </lineage>
</organism>
<feature type="binding site" evidence="11">
    <location>
        <position position="295"/>
    </location>
    <ligand>
        <name>Mg(2+)</name>
        <dbReference type="ChEBI" id="CHEBI:18420"/>
    </ligand>
</feature>
<accession>A0A090D0D0</accession>
<dbReference type="PROSITE" id="PS51257">
    <property type="entry name" value="PROKAR_LIPOPROTEIN"/>
    <property type="match status" value="1"/>
</dbReference>
<dbReference type="Pfam" id="PF02424">
    <property type="entry name" value="ApbE"/>
    <property type="match status" value="1"/>
</dbReference>
<evidence type="ECO:0000256" key="1">
    <source>
        <dbReference type="ARBA" id="ARBA00011955"/>
    </source>
</evidence>
<dbReference type="InterPro" id="IPR003374">
    <property type="entry name" value="ApbE-like_sf"/>
</dbReference>
<proteinExistence type="inferred from homology"/>
<dbReference type="InterPro" id="IPR024932">
    <property type="entry name" value="ApbE"/>
</dbReference>
<dbReference type="PANTHER" id="PTHR30040:SF2">
    <property type="entry name" value="FAD:PROTEIN FMN TRANSFERASE"/>
    <property type="match status" value="1"/>
</dbReference>
<dbReference type="GO" id="GO:0046872">
    <property type="term" value="F:metal ion binding"/>
    <property type="evidence" value="ECO:0007669"/>
    <property type="project" value="UniProtKB-UniRule"/>
</dbReference>
<evidence type="ECO:0000256" key="11">
    <source>
        <dbReference type="PIRSR" id="PIRSR006268-2"/>
    </source>
</evidence>
<evidence type="ECO:0000256" key="5">
    <source>
        <dbReference type="ARBA" id="ARBA00022723"/>
    </source>
</evidence>
<evidence type="ECO:0000256" key="9">
    <source>
        <dbReference type="ARBA" id="ARBA00048540"/>
    </source>
</evidence>
<feature type="binding site" evidence="11">
    <location>
        <position position="171"/>
    </location>
    <ligand>
        <name>Mg(2+)</name>
        <dbReference type="ChEBI" id="CHEBI:18420"/>
    </ligand>
</feature>
<dbReference type="EMBL" id="CCEJ010000011">
    <property type="protein sequence ID" value="CDR34987.1"/>
    <property type="molecule type" value="Genomic_DNA"/>
</dbReference>
<reference evidence="13" key="2">
    <citation type="submission" date="2014-09" db="EMBL/GenBank/DDBJ databases">
        <title>Criblamydia sequanensis harbors a mega-plasmid encoding arsenite resistance.</title>
        <authorList>
            <person name="Bertelli C."/>
            <person name="Goesmann A."/>
            <person name="Greub G."/>
        </authorList>
    </citation>
    <scope>NUCLEOTIDE SEQUENCE [LARGE SCALE GENOMIC DNA]</scope>
    <source>
        <strain evidence="13">CRIB-18</strain>
    </source>
</reference>
<comment type="cofactor">
    <cofactor evidence="11">
        <name>Mg(2+)</name>
        <dbReference type="ChEBI" id="CHEBI:18420"/>
    </cofactor>
    <cofactor evidence="11">
        <name>Mn(2+)</name>
        <dbReference type="ChEBI" id="CHEBI:29035"/>
    </cofactor>
    <text evidence="11">Magnesium. Can also use manganese.</text>
</comment>
<dbReference type="RefSeq" id="WP_053332020.1">
    <property type="nucleotide sequence ID" value="NZ_CCEJ010000011.1"/>
</dbReference>
<reference evidence="13" key="1">
    <citation type="submission" date="2013-12" db="EMBL/GenBank/DDBJ databases">
        <authorList>
            <person name="Linke B."/>
        </authorList>
    </citation>
    <scope>NUCLEOTIDE SEQUENCE [LARGE SCALE GENOMIC DNA]</scope>
    <source>
        <strain evidence="13">CRIB-18</strain>
    </source>
</reference>
<evidence type="ECO:0000256" key="6">
    <source>
        <dbReference type="ARBA" id="ARBA00022827"/>
    </source>
</evidence>
<keyword evidence="6 10" id="KW-0274">FAD</keyword>
<dbReference type="OrthoDB" id="9778595at2"/>
<dbReference type="eggNOG" id="COG1477">
    <property type="taxonomic scope" value="Bacteria"/>
</dbReference>
<evidence type="ECO:0000256" key="3">
    <source>
        <dbReference type="ARBA" id="ARBA00022630"/>
    </source>
</evidence>
<comment type="similarity">
    <text evidence="10 12">Belongs to the ApbE family.</text>
</comment>
<keyword evidence="3 10" id="KW-0285">Flavoprotein</keyword>